<evidence type="ECO:0000256" key="1">
    <source>
        <dbReference type="SAM" id="Coils"/>
    </source>
</evidence>
<reference evidence="3 4" key="1">
    <citation type="submission" date="2016-11" db="EMBL/GenBank/DDBJ databases">
        <authorList>
            <person name="Varghese N."/>
            <person name="Submissions S."/>
        </authorList>
    </citation>
    <scope>NUCLEOTIDE SEQUENCE [LARGE SCALE GENOMIC DNA]</scope>
    <source>
        <strain evidence="3 4">DSM 20664</strain>
    </source>
</reference>
<evidence type="ECO:0000313" key="3">
    <source>
        <dbReference type="EMBL" id="SIN70636.1"/>
    </source>
</evidence>
<keyword evidence="2" id="KW-0732">Signal</keyword>
<name>A0ABY1JDW7_9BACT</name>
<comment type="caution">
    <text evidence="3">The sequence shown here is derived from an EMBL/GenBank/DDBJ whole genome shotgun (WGS) entry which is preliminary data.</text>
</comment>
<keyword evidence="4" id="KW-1185">Reference proteome</keyword>
<organism evidence="3 4">
    <name type="scientific">Acetomicrobium flavidum</name>
    <dbReference type="NCBI Taxonomy" id="49896"/>
    <lineage>
        <taxon>Bacteria</taxon>
        <taxon>Thermotogati</taxon>
        <taxon>Synergistota</taxon>
        <taxon>Synergistia</taxon>
        <taxon>Synergistales</taxon>
        <taxon>Acetomicrobiaceae</taxon>
        <taxon>Acetomicrobium</taxon>
    </lineage>
</organism>
<proteinExistence type="predicted"/>
<evidence type="ECO:0000256" key="2">
    <source>
        <dbReference type="SAM" id="SignalP"/>
    </source>
</evidence>
<accession>A0ABY1JDW7</accession>
<evidence type="ECO:0000313" key="4">
    <source>
        <dbReference type="Proteomes" id="UP000185093"/>
    </source>
</evidence>
<dbReference type="EMBL" id="FSQZ01000001">
    <property type="protein sequence ID" value="SIN70636.1"/>
    <property type="molecule type" value="Genomic_DNA"/>
</dbReference>
<feature type="signal peptide" evidence="2">
    <location>
        <begin position="1"/>
        <end position="23"/>
    </location>
</feature>
<feature type="chain" id="PRO_5047153445" description="Periplasmic heavy metal sensor" evidence="2">
    <location>
        <begin position="24"/>
        <end position="153"/>
    </location>
</feature>
<evidence type="ECO:0008006" key="5">
    <source>
        <dbReference type="Google" id="ProtNLM"/>
    </source>
</evidence>
<keyword evidence="1" id="KW-0175">Coiled coil</keyword>
<dbReference type="Proteomes" id="UP000185093">
    <property type="component" value="Unassembled WGS sequence"/>
</dbReference>
<protein>
    <recommendedName>
        <fullName evidence="5">Periplasmic heavy metal sensor</fullName>
    </recommendedName>
</protein>
<gene>
    <name evidence="3" type="ORF">SAMN05444368_1352</name>
</gene>
<sequence>MKRFWIPVMGALLLVLVGSSAFAFYGSGPRHMWGAGWGGPMMWDGWCAGPGYMFEGPGWYGDGNVGPKGEFRKFPSRVEVPAEIAQKMRDLERAQLELRMLFLEDKVDQKKAKELHEKMISLRTDISRWQFEQWLKQIDEWQKKSTSSGSKAQ</sequence>
<feature type="coiled-coil region" evidence="1">
    <location>
        <begin position="84"/>
        <end position="113"/>
    </location>
</feature>
<dbReference type="RefSeq" id="WP_074199705.1">
    <property type="nucleotide sequence ID" value="NZ_FSQZ01000001.1"/>
</dbReference>